<evidence type="ECO:0000313" key="2">
    <source>
        <dbReference type="Proteomes" id="UP000275401"/>
    </source>
</evidence>
<comment type="caution">
    <text evidence="1">The sequence shown here is derived from an EMBL/GenBank/DDBJ whole genome shotgun (WGS) entry which is preliminary data.</text>
</comment>
<dbReference type="AlphaFoldDB" id="A0A3M8VMT7"/>
<evidence type="ECO:0000313" key="1">
    <source>
        <dbReference type="EMBL" id="RNG17735.1"/>
    </source>
</evidence>
<reference evidence="1 2" key="1">
    <citation type="submission" date="2018-11" db="EMBL/GenBank/DDBJ databases">
        <title>The Potential of Streptomyces as Biocontrol Agents against the Tomato grey mould, Botrytis cinerea (Gray mold) Frontiers in Microbiology.</title>
        <authorList>
            <person name="Li D."/>
        </authorList>
    </citation>
    <scope>NUCLEOTIDE SEQUENCE [LARGE SCALE GENOMIC DNA]</scope>
    <source>
        <strain evidence="1 2">NEAU-LD23</strain>
    </source>
</reference>
<protein>
    <recommendedName>
        <fullName evidence="3">Asp23/Gls24 family envelope stress response protein</fullName>
    </recommendedName>
</protein>
<evidence type="ECO:0008006" key="3">
    <source>
        <dbReference type="Google" id="ProtNLM"/>
    </source>
</evidence>
<name>A0A3M8VMT7_9ACTN</name>
<sequence length="119" mass="12391">MTPRDTAGIERAAAGAALAVPGVAGLQPGLRHSLAVAATRVRRAAGSTTPSPEAGIRAERTPRTGAWVVEVRCVVNGNRRALDTARDVQERVRSTVEPLVPHSGIPEPVTVVVIVTGME</sequence>
<dbReference type="Proteomes" id="UP000275401">
    <property type="component" value="Unassembled WGS sequence"/>
</dbReference>
<accession>A0A3M8VMT7</accession>
<organism evidence="1 2">
    <name type="scientific">Streptomyces botrytidirepellens</name>
    <dbReference type="NCBI Taxonomy" id="2486417"/>
    <lineage>
        <taxon>Bacteria</taxon>
        <taxon>Bacillati</taxon>
        <taxon>Actinomycetota</taxon>
        <taxon>Actinomycetes</taxon>
        <taxon>Kitasatosporales</taxon>
        <taxon>Streptomycetaceae</taxon>
        <taxon>Streptomyces</taxon>
    </lineage>
</organism>
<dbReference type="RefSeq" id="WP_123104763.1">
    <property type="nucleotide sequence ID" value="NZ_RIBZ01000329.1"/>
</dbReference>
<keyword evidence="2" id="KW-1185">Reference proteome</keyword>
<gene>
    <name evidence="1" type="ORF">EEJ42_29675</name>
</gene>
<dbReference type="EMBL" id="RIBZ01000329">
    <property type="protein sequence ID" value="RNG17735.1"/>
    <property type="molecule type" value="Genomic_DNA"/>
</dbReference>
<proteinExistence type="predicted"/>